<sequence length="258" mass="26881">MPPPPSPADTHLSVRTTRPAGNGSRRRRPRTASTAGTDAAPCAVPSASSTRHVRGATTPPPPPGPPVTAMAAPPETAAAQRQPSCSGGVLSGGARAGGRPTTRQHRWGAARDRKEEVVAGRHPAQLAARGSRPTRHPHVQYIAGYTISMGGRQGSSAAVGGLARPTLHVCLFTAHGPGAGLPAAYACPHRHRTCRGHPRSARRPVWRGRFPPLPPRRTGGGAYGPGAAGRSGRIRGGCDPQTRRALRVPGWGDEWPFP</sequence>
<proteinExistence type="predicted"/>
<organism evidence="1 2">
    <name type="scientific">Pyropia yezoensis</name>
    <name type="common">Susabi-nori</name>
    <name type="synonym">Porphyra yezoensis</name>
    <dbReference type="NCBI Taxonomy" id="2788"/>
    <lineage>
        <taxon>Eukaryota</taxon>
        <taxon>Rhodophyta</taxon>
        <taxon>Bangiophyceae</taxon>
        <taxon>Bangiales</taxon>
        <taxon>Bangiaceae</taxon>
        <taxon>Pyropia</taxon>
    </lineage>
</organism>
<accession>A0ACC3BWW6</accession>
<comment type="caution">
    <text evidence="1">The sequence shown here is derived from an EMBL/GenBank/DDBJ whole genome shotgun (WGS) entry which is preliminary data.</text>
</comment>
<gene>
    <name evidence="1" type="ORF">I4F81_005102</name>
</gene>
<evidence type="ECO:0000313" key="1">
    <source>
        <dbReference type="EMBL" id="KAK1862534.1"/>
    </source>
</evidence>
<dbReference type="EMBL" id="CM020618">
    <property type="protein sequence ID" value="KAK1862534.1"/>
    <property type="molecule type" value="Genomic_DNA"/>
</dbReference>
<keyword evidence="2" id="KW-1185">Reference proteome</keyword>
<protein>
    <submittedName>
        <fullName evidence="1">Uncharacterized protein</fullName>
    </submittedName>
</protein>
<name>A0ACC3BWW6_PYRYE</name>
<dbReference type="Proteomes" id="UP000798662">
    <property type="component" value="Chromosome 1"/>
</dbReference>
<reference evidence="1" key="1">
    <citation type="submission" date="2019-11" db="EMBL/GenBank/DDBJ databases">
        <title>Nori genome reveals adaptations in red seaweeds to the harsh intertidal environment.</title>
        <authorList>
            <person name="Wang D."/>
            <person name="Mao Y."/>
        </authorList>
    </citation>
    <scope>NUCLEOTIDE SEQUENCE</scope>
    <source>
        <tissue evidence="1">Gametophyte</tissue>
    </source>
</reference>
<evidence type="ECO:0000313" key="2">
    <source>
        <dbReference type="Proteomes" id="UP000798662"/>
    </source>
</evidence>